<dbReference type="Pfam" id="PF07690">
    <property type="entry name" value="MFS_1"/>
    <property type="match status" value="1"/>
</dbReference>
<evidence type="ECO:0000256" key="6">
    <source>
        <dbReference type="ARBA" id="ARBA00023136"/>
    </source>
</evidence>
<keyword evidence="2" id="KW-0813">Transport</keyword>
<dbReference type="EMBL" id="JBHUKS010000035">
    <property type="protein sequence ID" value="MFD2473947.1"/>
    <property type="molecule type" value="Genomic_DNA"/>
</dbReference>
<sequence>MSGQGTGRKARLAGSLLPPPGPARMLAVAALVTSLGFGGYTAGSVLFFTRGAGLSTGQVGVGLSLAGLLAVGGNILFGRLADRWGPREITMVVGGLQVVALLLSTVVDSFAMFLPVVCLLGVSEQAGKVCRNALIGGAVDGDDLVRTLAYLRSVLNGGIAVGAMLASIAVRYDTRSAYQILLFAIAGVSLFGYSLYLFVPRTRPAPRLRKKKDFPKAPPSISYVFTGLLCGIVNLGDTVLTVGLPLWVIGQTAAPKPMAAWLHAVNTLLIVLLQVRASRGAKTITGATRLLRLAGWTMAAACPVFWLAHDFPAVWASIALLIGVLLLTASELWNSAAIWGLSFSLAPAEARGAYLGKFSIGTTLREVFGPVLVIGLITGTGGSGWFLLAGLMAFASACAGPVVRKAQRESGVSDGTLARGRSGSG</sequence>
<evidence type="ECO:0000313" key="8">
    <source>
        <dbReference type="EMBL" id="MFD2473947.1"/>
    </source>
</evidence>
<keyword evidence="4 7" id="KW-0812">Transmembrane</keyword>
<evidence type="ECO:0000256" key="2">
    <source>
        <dbReference type="ARBA" id="ARBA00022448"/>
    </source>
</evidence>
<accession>A0ABW5HLE9</accession>
<feature type="transmembrane region" description="Helical" evidence="7">
    <location>
        <begin position="178"/>
        <end position="199"/>
    </location>
</feature>
<dbReference type="PANTHER" id="PTHR23517:SF2">
    <property type="entry name" value="MULTIDRUG RESISTANCE PROTEIN MDTH"/>
    <property type="match status" value="1"/>
</dbReference>
<feature type="transmembrane region" description="Helical" evidence="7">
    <location>
        <begin position="25"/>
        <end position="47"/>
    </location>
</feature>
<comment type="subcellular location">
    <subcellularLocation>
        <location evidence="1">Cell membrane</location>
        <topology evidence="1">Multi-pass membrane protein</topology>
    </subcellularLocation>
</comment>
<feature type="transmembrane region" description="Helical" evidence="7">
    <location>
        <begin position="220"/>
        <end position="248"/>
    </location>
</feature>
<dbReference type="SUPFAM" id="SSF103473">
    <property type="entry name" value="MFS general substrate transporter"/>
    <property type="match status" value="1"/>
</dbReference>
<keyword evidence="9" id="KW-1185">Reference proteome</keyword>
<gene>
    <name evidence="8" type="ORF">ACFSVL_41550</name>
</gene>
<feature type="transmembrane region" description="Helical" evidence="7">
    <location>
        <begin position="314"/>
        <end position="333"/>
    </location>
</feature>
<evidence type="ECO:0000256" key="7">
    <source>
        <dbReference type="SAM" id="Phobius"/>
    </source>
</evidence>
<dbReference type="RefSeq" id="WP_378312820.1">
    <property type="nucleotide sequence ID" value="NZ_JBHUKS010000035.1"/>
</dbReference>
<reference evidence="9" key="1">
    <citation type="journal article" date="2019" name="Int. J. Syst. Evol. Microbiol.">
        <title>The Global Catalogue of Microorganisms (GCM) 10K type strain sequencing project: providing services to taxonomists for standard genome sequencing and annotation.</title>
        <authorList>
            <consortium name="The Broad Institute Genomics Platform"/>
            <consortium name="The Broad Institute Genome Sequencing Center for Infectious Disease"/>
            <person name="Wu L."/>
            <person name="Ma J."/>
        </authorList>
    </citation>
    <scope>NUCLEOTIDE SEQUENCE [LARGE SCALE GENOMIC DNA]</scope>
    <source>
        <strain evidence="9">CGMCC 4.7641</strain>
    </source>
</reference>
<evidence type="ECO:0000256" key="3">
    <source>
        <dbReference type="ARBA" id="ARBA00022475"/>
    </source>
</evidence>
<protein>
    <submittedName>
        <fullName evidence="8">MFS transporter</fullName>
    </submittedName>
</protein>
<feature type="transmembrane region" description="Helical" evidence="7">
    <location>
        <begin position="290"/>
        <end position="308"/>
    </location>
</feature>
<evidence type="ECO:0000256" key="1">
    <source>
        <dbReference type="ARBA" id="ARBA00004651"/>
    </source>
</evidence>
<feature type="transmembrane region" description="Helical" evidence="7">
    <location>
        <begin position="154"/>
        <end position="172"/>
    </location>
</feature>
<feature type="transmembrane region" description="Helical" evidence="7">
    <location>
        <begin position="59"/>
        <end position="78"/>
    </location>
</feature>
<comment type="caution">
    <text evidence="8">The sequence shown here is derived from an EMBL/GenBank/DDBJ whole genome shotgun (WGS) entry which is preliminary data.</text>
</comment>
<evidence type="ECO:0000256" key="4">
    <source>
        <dbReference type="ARBA" id="ARBA00022692"/>
    </source>
</evidence>
<proteinExistence type="predicted"/>
<organism evidence="8 9">
    <name type="scientific">Amycolatopsis silviterrae</name>
    <dbReference type="NCBI Taxonomy" id="1656914"/>
    <lineage>
        <taxon>Bacteria</taxon>
        <taxon>Bacillati</taxon>
        <taxon>Actinomycetota</taxon>
        <taxon>Actinomycetes</taxon>
        <taxon>Pseudonocardiales</taxon>
        <taxon>Pseudonocardiaceae</taxon>
        <taxon>Amycolatopsis</taxon>
    </lineage>
</organism>
<feature type="transmembrane region" description="Helical" evidence="7">
    <location>
        <begin position="98"/>
        <end position="122"/>
    </location>
</feature>
<evidence type="ECO:0000256" key="5">
    <source>
        <dbReference type="ARBA" id="ARBA00022989"/>
    </source>
</evidence>
<name>A0ABW5HLE9_9PSEU</name>
<dbReference type="InterPro" id="IPR011701">
    <property type="entry name" value="MFS"/>
</dbReference>
<dbReference type="PANTHER" id="PTHR23517">
    <property type="entry name" value="RESISTANCE PROTEIN MDTM, PUTATIVE-RELATED-RELATED"/>
    <property type="match status" value="1"/>
</dbReference>
<dbReference type="InterPro" id="IPR036259">
    <property type="entry name" value="MFS_trans_sf"/>
</dbReference>
<dbReference type="Proteomes" id="UP001597483">
    <property type="component" value="Unassembled WGS sequence"/>
</dbReference>
<dbReference type="InterPro" id="IPR050171">
    <property type="entry name" value="MFS_Transporters"/>
</dbReference>
<keyword evidence="6 7" id="KW-0472">Membrane</keyword>
<dbReference type="Gene3D" id="1.20.1250.20">
    <property type="entry name" value="MFS general substrate transporter like domains"/>
    <property type="match status" value="1"/>
</dbReference>
<evidence type="ECO:0000313" key="9">
    <source>
        <dbReference type="Proteomes" id="UP001597483"/>
    </source>
</evidence>
<keyword evidence="3" id="KW-1003">Cell membrane</keyword>
<feature type="transmembrane region" description="Helical" evidence="7">
    <location>
        <begin position="260"/>
        <end position="278"/>
    </location>
</feature>
<keyword evidence="5 7" id="KW-1133">Transmembrane helix</keyword>